<evidence type="ECO:0000313" key="2">
    <source>
        <dbReference type="Proteomes" id="UP001054945"/>
    </source>
</evidence>
<protein>
    <recommendedName>
        <fullName evidence="3">Secreted protein</fullName>
    </recommendedName>
</protein>
<evidence type="ECO:0000313" key="1">
    <source>
        <dbReference type="EMBL" id="GIY98241.1"/>
    </source>
</evidence>
<organism evidence="1 2">
    <name type="scientific">Caerostris extrusa</name>
    <name type="common">Bark spider</name>
    <name type="synonym">Caerostris bankana</name>
    <dbReference type="NCBI Taxonomy" id="172846"/>
    <lineage>
        <taxon>Eukaryota</taxon>
        <taxon>Metazoa</taxon>
        <taxon>Ecdysozoa</taxon>
        <taxon>Arthropoda</taxon>
        <taxon>Chelicerata</taxon>
        <taxon>Arachnida</taxon>
        <taxon>Araneae</taxon>
        <taxon>Araneomorphae</taxon>
        <taxon>Entelegynae</taxon>
        <taxon>Araneoidea</taxon>
        <taxon>Araneidae</taxon>
        <taxon>Caerostris</taxon>
    </lineage>
</organism>
<comment type="caution">
    <text evidence="1">The sequence shown here is derived from an EMBL/GenBank/DDBJ whole genome shotgun (WGS) entry which is preliminary data.</text>
</comment>
<keyword evidence="2" id="KW-1185">Reference proteome</keyword>
<sequence>MHHGFLHWVTDVCADCHRVRSPLFLCTQCSGMPYLWPGWHWTEIFTAPTNAIPLHAYTHCRHFFHANLVFRPNSSAVCVLVYKLTFRDIATKCANK</sequence>
<proteinExistence type="predicted"/>
<reference evidence="1 2" key="1">
    <citation type="submission" date="2021-06" db="EMBL/GenBank/DDBJ databases">
        <title>Caerostris extrusa draft genome.</title>
        <authorList>
            <person name="Kono N."/>
            <person name="Arakawa K."/>
        </authorList>
    </citation>
    <scope>NUCLEOTIDE SEQUENCE [LARGE SCALE GENOMIC DNA]</scope>
</reference>
<accession>A0AAV4XSW1</accession>
<dbReference type="AlphaFoldDB" id="A0AAV4XSW1"/>
<evidence type="ECO:0008006" key="3">
    <source>
        <dbReference type="Google" id="ProtNLM"/>
    </source>
</evidence>
<dbReference type="Proteomes" id="UP001054945">
    <property type="component" value="Unassembled WGS sequence"/>
</dbReference>
<name>A0AAV4XSW1_CAEEX</name>
<dbReference type="EMBL" id="BPLR01000902">
    <property type="protein sequence ID" value="GIY98241.1"/>
    <property type="molecule type" value="Genomic_DNA"/>
</dbReference>
<gene>
    <name evidence="1" type="ORF">CEXT_453081</name>
</gene>